<keyword evidence="1" id="KW-0240">DNA-directed RNA polymerase</keyword>
<proteinExistence type="predicted"/>
<dbReference type="GO" id="GO:0016779">
    <property type="term" value="F:nucleotidyltransferase activity"/>
    <property type="evidence" value="ECO:0007669"/>
    <property type="project" value="UniProtKB-KW"/>
</dbReference>
<dbReference type="PANTHER" id="PTHR12873">
    <property type="entry name" value="T7-LIKE MITOCHONDRIAL DNA HELICASE"/>
    <property type="match status" value="1"/>
</dbReference>
<keyword evidence="6" id="KW-0804">Transcription</keyword>
<sequence>MRAFSRLATTGRFVRRLNVPRSFTPTFMASINSRRGLAIEAFVSRHYQMQDPRDVADFLRRKSLALRETDSHFIVRDCPFCHATYGKADNLFKMYVHKTQGMYKCHRCGSAGSWFDFKRKIQGGMDVASSANALYSGNNAGARSIEEVKVIQALDNEKAMAIQKNLLDDPEFEPVLQYLTDVRCLTKEVLQKYCVGAIEQPFWDHDLNKRVNAKCISFPWMARQMDMNAMGVVYQEEKRHATEDKNLYDVVRLKLRAVDDKVKQQLVPKGGSWGLFGWNTVPTAADELVLTEGEFDAMAVHQATGMAAVSLPNGCQSLPPSVLPLLESFKRIYLWMDNDASGQSNVEKFAAKLGLSRCYIVRIPAKASSSPVKDANDALRAGLDLTAIVNAAECIPHSQITTFEELRRDVYEEIVNPLKACGVQSRAFPSLNRLMKGHRMGEVTVLTGPTGCGKTTLLSQLSLDLCGQGVSTLWGSFEIKNTRLMHKMLRQLAQRNLSGDVNAFEAAADQFEALPMHFLRFFGSTDVDEVLDAMEYAVYAYDVQHILLDNVQFMMAGQGRGFDKFERQDAALDKFRKFASAKNVHLTLVIHPRKEQEGHDLTLSSVFGTAKATQEADNVLILQRTNGKSKLDIRKNRFDGTLGSIPLKFDLDSASLREVGWEGMSEGVAAVDLEAEMELAQRRRVQKSTRVQEHLYREPIRNSFSDMEPEDNRPMQEYQYVAAPASTLPDSHSHTNGLKGLNGSHRLKVNGSSLPRLNGDGHHLGNDNSDLNGSSTHSRPGSPSSDLNGSSTHSRPGSPSSDLNGSRPRGGGSAGEPFAAFTPIITR</sequence>
<dbReference type="CDD" id="cd01122">
    <property type="entry name" value="Twinkle_C"/>
    <property type="match status" value="1"/>
</dbReference>
<dbReference type="SUPFAM" id="SSF52540">
    <property type="entry name" value="P-loop containing nucleoside triphosphate hydrolases"/>
    <property type="match status" value="1"/>
</dbReference>
<accession>A0AAV0SWG8</accession>
<dbReference type="CDD" id="cd01029">
    <property type="entry name" value="TOPRIM_primases"/>
    <property type="match status" value="1"/>
</dbReference>
<dbReference type="Gene3D" id="3.40.1360.10">
    <property type="match status" value="1"/>
</dbReference>
<feature type="region of interest" description="Disordered" evidence="7">
    <location>
        <begin position="726"/>
        <end position="827"/>
    </location>
</feature>
<dbReference type="Pfam" id="PF13481">
    <property type="entry name" value="AAA_25"/>
    <property type="match status" value="1"/>
</dbReference>
<dbReference type="EMBL" id="CANTFK010000228">
    <property type="protein sequence ID" value="CAI5709679.1"/>
    <property type="molecule type" value="Genomic_DNA"/>
</dbReference>
<evidence type="ECO:0000313" key="11">
    <source>
        <dbReference type="Proteomes" id="UP001159659"/>
    </source>
</evidence>
<dbReference type="GO" id="GO:0003697">
    <property type="term" value="F:single-stranded DNA binding"/>
    <property type="evidence" value="ECO:0007669"/>
    <property type="project" value="InterPro"/>
</dbReference>
<dbReference type="GO" id="GO:0000428">
    <property type="term" value="C:DNA-directed RNA polymerase complex"/>
    <property type="evidence" value="ECO:0007669"/>
    <property type="project" value="UniProtKB-KW"/>
</dbReference>
<evidence type="ECO:0000259" key="8">
    <source>
        <dbReference type="PROSITE" id="PS50880"/>
    </source>
</evidence>
<organism evidence="10 11">
    <name type="scientific">Peronospora farinosa</name>
    <dbReference type="NCBI Taxonomy" id="134698"/>
    <lineage>
        <taxon>Eukaryota</taxon>
        <taxon>Sar</taxon>
        <taxon>Stramenopiles</taxon>
        <taxon>Oomycota</taxon>
        <taxon>Peronosporomycetes</taxon>
        <taxon>Peronosporales</taxon>
        <taxon>Peronosporaceae</taxon>
        <taxon>Peronospora</taxon>
    </lineage>
</organism>
<name>A0AAV0SWG8_9STRA</name>
<dbReference type="PROSITE" id="PS51199">
    <property type="entry name" value="SF4_HELICASE"/>
    <property type="match status" value="1"/>
</dbReference>
<dbReference type="Proteomes" id="UP001159659">
    <property type="component" value="Unassembled WGS sequence"/>
</dbReference>
<evidence type="ECO:0000256" key="4">
    <source>
        <dbReference type="ARBA" id="ARBA00022695"/>
    </source>
</evidence>
<dbReference type="Gene3D" id="3.90.580.10">
    <property type="entry name" value="Zinc finger, CHC2-type domain"/>
    <property type="match status" value="1"/>
</dbReference>
<evidence type="ECO:0000256" key="1">
    <source>
        <dbReference type="ARBA" id="ARBA00022478"/>
    </source>
</evidence>
<keyword evidence="2" id="KW-0639">Primosome</keyword>
<dbReference type="InterPro" id="IPR027417">
    <property type="entry name" value="P-loop_NTPase"/>
</dbReference>
<evidence type="ECO:0000259" key="9">
    <source>
        <dbReference type="PROSITE" id="PS51199"/>
    </source>
</evidence>
<dbReference type="AlphaFoldDB" id="A0AAV0SWG8"/>
<dbReference type="InterPro" id="IPR036977">
    <property type="entry name" value="DNA_primase_Znf_CHC2"/>
</dbReference>
<dbReference type="PROSITE" id="PS50880">
    <property type="entry name" value="TOPRIM"/>
    <property type="match status" value="1"/>
</dbReference>
<dbReference type="GO" id="GO:0008270">
    <property type="term" value="F:zinc ion binding"/>
    <property type="evidence" value="ECO:0007669"/>
    <property type="project" value="InterPro"/>
</dbReference>
<reference evidence="10" key="1">
    <citation type="submission" date="2022-12" db="EMBL/GenBank/DDBJ databases">
        <authorList>
            <person name="Webb A."/>
        </authorList>
    </citation>
    <scope>NUCLEOTIDE SEQUENCE</scope>
    <source>
        <strain evidence="10">Pf2</strain>
    </source>
</reference>
<dbReference type="SUPFAM" id="SSF56731">
    <property type="entry name" value="DNA primase core"/>
    <property type="match status" value="1"/>
</dbReference>
<keyword evidence="3" id="KW-0808">Transferase</keyword>
<feature type="compositionally biased region" description="Low complexity" evidence="7">
    <location>
        <begin position="773"/>
        <end position="801"/>
    </location>
</feature>
<evidence type="ECO:0000313" key="10">
    <source>
        <dbReference type="EMBL" id="CAI5709679.1"/>
    </source>
</evidence>
<evidence type="ECO:0000256" key="7">
    <source>
        <dbReference type="SAM" id="MobiDB-lite"/>
    </source>
</evidence>
<comment type="caution">
    <text evidence="10">The sequence shown here is derived from an EMBL/GenBank/DDBJ whole genome shotgun (WGS) entry which is preliminary data.</text>
</comment>
<dbReference type="GO" id="GO:0005524">
    <property type="term" value="F:ATP binding"/>
    <property type="evidence" value="ECO:0007669"/>
    <property type="project" value="InterPro"/>
</dbReference>
<dbReference type="PANTHER" id="PTHR12873:SF0">
    <property type="entry name" value="TWINKLE MTDNA HELICASE"/>
    <property type="match status" value="1"/>
</dbReference>
<protein>
    <recommendedName>
        <fullName evidence="12">SF4 helicase domain-containing protein</fullName>
    </recommendedName>
</protein>
<feature type="domain" description="SF4 helicase" evidence="9">
    <location>
        <begin position="417"/>
        <end position="663"/>
    </location>
</feature>
<gene>
    <name evidence="10" type="ORF">PFR002_LOCUS2060</name>
</gene>
<dbReference type="InterPro" id="IPR006171">
    <property type="entry name" value="TOPRIM_dom"/>
</dbReference>
<dbReference type="InterPro" id="IPR034154">
    <property type="entry name" value="TOPRIM_DnaG/twinkle"/>
</dbReference>
<dbReference type="InterPro" id="IPR007694">
    <property type="entry name" value="DNA_helicase_DnaB-like_C"/>
</dbReference>
<dbReference type="Pfam" id="PF13155">
    <property type="entry name" value="Toprim_2"/>
    <property type="match status" value="1"/>
</dbReference>
<evidence type="ECO:0000256" key="3">
    <source>
        <dbReference type="ARBA" id="ARBA00022679"/>
    </source>
</evidence>
<evidence type="ECO:0000256" key="5">
    <source>
        <dbReference type="ARBA" id="ARBA00022705"/>
    </source>
</evidence>
<feature type="domain" description="Toprim" evidence="8">
    <location>
        <begin position="286"/>
        <end position="368"/>
    </location>
</feature>
<dbReference type="GO" id="GO:0043139">
    <property type="term" value="F:5'-3' DNA helicase activity"/>
    <property type="evidence" value="ECO:0007669"/>
    <property type="project" value="InterPro"/>
</dbReference>
<keyword evidence="4" id="KW-0548">Nucleotidyltransferase</keyword>
<dbReference type="Gene3D" id="3.40.50.300">
    <property type="entry name" value="P-loop containing nucleotide triphosphate hydrolases"/>
    <property type="match status" value="1"/>
</dbReference>
<evidence type="ECO:0000256" key="6">
    <source>
        <dbReference type="ARBA" id="ARBA00023163"/>
    </source>
</evidence>
<keyword evidence="5" id="KW-0235">DNA replication</keyword>
<evidence type="ECO:0000256" key="2">
    <source>
        <dbReference type="ARBA" id="ARBA00022515"/>
    </source>
</evidence>
<dbReference type="GO" id="GO:0006269">
    <property type="term" value="P:DNA replication, synthesis of primer"/>
    <property type="evidence" value="ECO:0007669"/>
    <property type="project" value="UniProtKB-KW"/>
</dbReference>
<dbReference type="InterPro" id="IPR027032">
    <property type="entry name" value="Twinkle-like"/>
</dbReference>
<evidence type="ECO:0008006" key="12">
    <source>
        <dbReference type="Google" id="ProtNLM"/>
    </source>
</evidence>